<name>A0A6J6GUC8_9ZZZZ</name>
<dbReference type="NCBIfam" id="TIGR01167">
    <property type="entry name" value="LPXTG_anchor"/>
    <property type="match status" value="1"/>
</dbReference>
<dbReference type="SUPFAM" id="SSF49265">
    <property type="entry name" value="Fibronectin type III"/>
    <property type="match status" value="1"/>
</dbReference>
<reference evidence="6" key="1">
    <citation type="submission" date="2020-05" db="EMBL/GenBank/DDBJ databases">
        <authorList>
            <person name="Chiriac C."/>
            <person name="Salcher M."/>
            <person name="Ghai R."/>
            <person name="Kavagutti S V."/>
        </authorList>
    </citation>
    <scope>NUCLEOTIDE SEQUENCE</scope>
</reference>
<dbReference type="InterPro" id="IPR013783">
    <property type="entry name" value="Ig-like_fold"/>
</dbReference>
<dbReference type="Pfam" id="PF00746">
    <property type="entry name" value="Gram_pos_anchor"/>
    <property type="match status" value="1"/>
</dbReference>
<dbReference type="PROSITE" id="PS50853">
    <property type="entry name" value="FN3"/>
    <property type="match status" value="1"/>
</dbReference>
<evidence type="ECO:0000256" key="1">
    <source>
        <dbReference type="ARBA" id="ARBA00022525"/>
    </source>
</evidence>
<feature type="region of interest" description="Disordered" evidence="3">
    <location>
        <begin position="154"/>
        <end position="181"/>
    </location>
</feature>
<dbReference type="GO" id="GO:0045214">
    <property type="term" value="P:sarcomere organization"/>
    <property type="evidence" value="ECO:0007669"/>
    <property type="project" value="TreeGrafter"/>
</dbReference>
<accession>A0A6J6GUC8</accession>
<proteinExistence type="predicted"/>
<dbReference type="InterPro" id="IPR003961">
    <property type="entry name" value="FN3_dom"/>
</dbReference>
<evidence type="ECO:0000313" key="6">
    <source>
        <dbReference type="EMBL" id="CAB4603920.1"/>
    </source>
</evidence>
<feature type="domain" description="Fibronectin type-III" evidence="5">
    <location>
        <begin position="74"/>
        <end position="167"/>
    </location>
</feature>
<gene>
    <name evidence="6" type="ORF">UFOPK1762_02121</name>
</gene>
<keyword evidence="4" id="KW-0472">Membrane</keyword>
<feature type="transmembrane region" description="Helical" evidence="4">
    <location>
        <begin position="197"/>
        <end position="218"/>
    </location>
</feature>
<dbReference type="CDD" id="cd00063">
    <property type="entry name" value="FN3"/>
    <property type="match status" value="2"/>
</dbReference>
<dbReference type="GO" id="GO:0031430">
    <property type="term" value="C:M band"/>
    <property type="evidence" value="ECO:0007669"/>
    <property type="project" value="TreeGrafter"/>
</dbReference>
<dbReference type="PANTHER" id="PTHR13817">
    <property type="entry name" value="TITIN"/>
    <property type="match status" value="1"/>
</dbReference>
<keyword evidence="1" id="KW-0964">Secreted</keyword>
<evidence type="ECO:0000256" key="4">
    <source>
        <dbReference type="SAM" id="Phobius"/>
    </source>
</evidence>
<keyword evidence="2" id="KW-0677">Repeat</keyword>
<organism evidence="6">
    <name type="scientific">freshwater metagenome</name>
    <dbReference type="NCBI Taxonomy" id="449393"/>
    <lineage>
        <taxon>unclassified sequences</taxon>
        <taxon>metagenomes</taxon>
        <taxon>ecological metagenomes</taxon>
    </lineage>
</organism>
<dbReference type="AlphaFoldDB" id="A0A6J6GUC8"/>
<keyword evidence="4" id="KW-1133">Transmembrane helix</keyword>
<sequence length="237" mass="23553">MNALGIDSLTMVTSLGTNYVVAGVLSPMGSGLADTTALTVTGLQTGTRYWFRVQSYTVVGDSPWAEVAAVASSSPSPAVSPVATPGNGSASLAWEPSVSDGGSPVSYLVERSLDGGLTWQTVATTSGISLTDAPLENGVAVLYRVTASNAAGSAAPSISAPVTPQGTAVPEAPDTSLGTTPVATPGSLLPYTGSNGVVPFVALGLILLLLGAGAGLLARRREQGSLASPELEPVLGD</sequence>
<evidence type="ECO:0000256" key="3">
    <source>
        <dbReference type="SAM" id="MobiDB-lite"/>
    </source>
</evidence>
<dbReference type="Gene3D" id="2.60.40.10">
    <property type="entry name" value="Immunoglobulins"/>
    <property type="match status" value="2"/>
</dbReference>
<dbReference type="InterPro" id="IPR019931">
    <property type="entry name" value="LPXTG_anchor"/>
</dbReference>
<evidence type="ECO:0000256" key="2">
    <source>
        <dbReference type="ARBA" id="ARBA00022737"/>
    </source>
</evidence>
<dbReference type="InterPro" id="IPR050964">
    <property type="entry name" value="Striated_Muscle_Regulatory"/>
</dbReference>
<evidence type="ECO:0000259" key="5">
    <source>
        <dbReference type="PROSITE" id="PS50853"/>
    </source>
</evidence>
<dbReference type="EMBL" id="CAEZTY010000168">
    <property type="protein sequence ID" value="CAB4603920.1"/>
    <property type="molecule type" value="Genomic_DNA"/>
</dbReference>
<protein>
    <submittedName>
        <fullName evidence="6">Unannotated protein</fullName>
    </submittedName>
</protein>
<keyword evidence="4" id="KW-0812">Transmembrane</keyword>
<dbReference type="InterPro" id="IPR036116">
    <property type="entry name" value="FN3_sf"/>
</dbReference>
<dbReference type="PANTHER" id="PTHR13817:SF151">
    <property type="entry name" value="TITIN"/>
    <property type="match status" value="1"/>
</dbReference>